<protein>
    <recommendedName>
        <fullName evidence="1">Putative zinc-finger domain-containing protein</fullName>
    </recommendedName>
</protein>
<gene>
    <name evidence="2" type="ORF">CAL23_17590</name>
</gene>
<keyword evidence="3" id="KW-1185">Reference proteome</keyword>
<organism evidence="2 3">
    <name type="scientific">Bordetella genomosp. 6</name>
    <dbReference type="NCBI Taxonomy" id="463024"/>
    <lineage>
        <taxon>Bacteria</taxon>
        <taxon>Pseudomonadati</taxon>
        <taxon>Pseudomonadota</taxon>
        <taxon>Betaproteobacteria</taxon>
        <taxon>Burkholderiales</taxon>
        <taxon>Alcaligenaceae</taxon>
        <taxon>Bordetella</taxon>
    </lineage>
</organism>
<accession>A0ABX4FB12</accession>
<evidence type="ECO:0000313" key="2">
    <source>
        <dbReference type="EMBL" id="OZI72999.1"/>
    </source>
</evidence>
<evidence type="ECO:0000259" key="1">
    <source>
        <dbReference type="Pfam" id="PF13490"/>
    </source>
</evidence>
<proteinExistence type="predicted"/>
<feature type="domain" description="Putative zinc-finger" evidence="1">
    <location>
        <begin position="4"/>
        <end position="38"/>
    </location>
</feature>
<dbReference type="Proteomes" id="UP000216524">
    <property type="component" value="Unassembled WGS sequence"/>
</dbReference>
<dbReference type="EMBL" id="NEVV01000006">
    <property type="protein sequence ID" value="OZI72999.1"/>
    <property type="molecule type" value="Genomic_DNA"/>
</dbReference>
<name>A0ABX4FB12_9BORD</name>
<dbReference type="RefSeq" id="WP_033460814.1">
    <property type="nucleotide sequence ID" value="NZ_NEVV01000006.1"/>
</dbReference>
<reference evidence="2 3" key="1">
    <citation type="submission" date="2017-05" db="EMBL/GenBank/DDBJ databases">
        <title>Complete and WGS of Bordetella genogroups.</title>
        <authorList>
            <person name="Spilker T."/>
            <person name="Lipuma J."/>
        </authorList>
    </citation>
    <scope>NUCLEOTIDE SEQUENCE [LARGE SCALE GENOMIC DNA]</scope>
    <source>
        <strain evidence="2 3">AU3139</strain>
    </source>
</reference>
<sequence>MITCRQATRLASDALERRLTAGERLALRLHLPLCPGCRAFRRQLAALRRMAQRYPGDDESGNPPACP</sequence>
<dbReference type="InterPro" id="IPR027383">
    <property type="entry name" value="Znf_put"/>
</dbReference>
<dbReference type="Pfam" id="PF13490">
    <property type="entry name" value="zf-HC2"/>
    <property type="match status" value="1"/>
</dbReference>
<evidence type="ECO:0000313" key="3">
    <source>
        <dbReference type="Proteomes" id="UP000216524"/>
    </source>
</evidence>
<comment type="caution">
    <text evidence="2">The sequence shown here is derived from an EMBL/GenBank/DDBJ whole genome shotgun (WGS) entry which is preliminary data.</text>
</comment>